<sequence length="86" mass="9593">MSMPSIAFLSATFRKTSSTARRCPPGWASPAPLWRDPLAAWSWAWLATSSAERLRRSCRSSAWWLAPWVKACAAKSREDGCEDGTF</sequence>
<evidence type="ECO:0000313" key="1">
    <source>
        <dbReference type="EMBL" id="CAK9016496.1"/>
    </source>
</evidence>
<evidence type="ECO:0008006" key="3">
    <source>
        <dbReference type="Google" id="ProtNLM"/>
    </source>
</evidence>
<reference evidence="1 2" key="1">
    <citation type="submission" date="2024-02" db="EMBL/GenBank/DDBJ databases">
        <authorList>
            <person name="Chen Y."/>
            <person name="Shah S."/>
            <person name="Dougan E. K."/>
            <person name="Thang M."/>
            <person name="Chan C."/>
        </authorList>
    </citation>
    <scope>NUCLEOTIDE SEQUENCE [LARGE SCALE GENOMIC DNA]</scope>
</reference>
<dbReference type="EMBL" id="CAXAMN010006104">
    <property type="protein sequence ID" value="CAK9016496.1"/>
    <property type="molecule type" value="Genomic_DNA"/>
</dbReference>
<organism evidence="1 2">
    <name type="scientific">Durusdinium trenchii</name>
    <dbReference type="NCBI Taxonomy" id="1381693"/>
    <lineage>
        <taxon>Eukaryota</taxon>
        <taxon>Sar</taxon>
        <taxon>Alveolata</taxon>
        <taxon>Dinophyceae</taxon>
        <taxon>Suessiales</taxon>
        <taxon>Symbiodiniaceae</taxon>
        <taxon>Durusdinium</taxon>
    </lineage>
</organism>
<name>A0ABP0JPV6_9DINO</name>
<proteinExistence type="predicted"/>
<comment type="caution">
    <text evidence="1">The sequence shown here is derived from an EMBL/GenBank/DDBJ whole genome shotgun (WGS) entry which is preliminary data.</text>
</comment>
<protein>
    <recommendedName>
        <fullName evidence="3">Secreted protein</fullName>
    </recommendedName>
</protein>
<evidence type="ECO:0000313" key="2">
    <source>
        <dbReference type="Proteomes" id="UP001642484"/>
    </source>
</evidence>
<gene>
    <name evidence="1" type="ORF">CCMP2556_LOCUS12518</name>
</gene>
<dbReference type="Proteomes" id="UP001642484">
    <property type="component" value="Unassembled WGS sequence"/>
</dbReference>
<keyword evidence="2" id="KW-1185">Reference proteome</keyword>
<accession>A0ABP0JPV6</accession>